<dbReference type="EMBL" id="CP054140">
    <property type="protein sequence ID" value="QQG66120.1"/>
    <property type="molecule type" value="Genomic_DNA"/>
</dbReference>
<dbReference type="Pfam" id="PF10050">
    <property type="entry name" value="DUF2284"/>
    <property type="match status" value="1"/>
</dbReference>
<sequence length="220" mass="23286">MTNPGKIEVFTSLPLKDTAMPSQHPQLHDHLVSSALALGASAATVLPVGVLQVDGKLAALCGSPHRCPSYGLAPGCPPHAPSSTVFQKQLASYQYVLVFKIDALIADLLSPSRLTIARTVHRITAKLEQTCKTCGLHPVKGFAAGSCKELFCSEDPFCRVLHDAEPCPYPDLARPSLSAVGIDFKALANQAGWAFSKIQSASPPDEHTAMGLMAGLVLFT</sequence>
<reference evidence="1 2" key="1">
    <citation type="submission" date="2020-05" db="EMBL/GenBank/DDBJ databases">
        <title>Complete genome of Desulfobulbus oligotrophicus.</title>
        <authorList>
            <person name="Podar M."/>
        </authorList>
    </citation>
    <scope>NUCLEOTIDE SEQUENCE [LARGE SCALE GENOMIC DNA]</scope>
    <source>
        <strain evidence="1 2">Prop6</strain>
    </source>
</reference>
<evidence type="ECO:0000313" key="1">
    <source>
        <dbReference type="EMBL" id="QQG66120.1"/>
    </source>
</evidence>
<dbReference type="RefSeq" id="WP_199261948.1">
    <property type="nucleotide sequence ID" value="NZ_CP054140.1"/>
</dbReference>
<evidence type="ECO:0008006" key="3">
    <source>
        <dbReference type="Google" id="ProtNLM"/>
    </source>
</evidence>
<keyword evidence="2" id="KW-1185">Reference proteome</keyword>
<name>A0A7T5VDV5_9BACT</name>
<dbReference type="AlphaFoldDB" id="A0A7T5VDV5"/>
<dbReference type="KEGG" id="dog:HP555_09670"/>
<accession>A0A7T5VDV5</accession>
<proteinExistence type="predicted"/>
<organism evidence="1 2">
    <name type="scientific">Desulfobulbus oligotrophicus</name>
    <dbReference type="NCBI Taxonomy" id="1909699"/>
    <lineage>
        <taxon>Bacteria</taxon>
        <taxon>Pseudomonadati</taxon>
        <taxon>Thermodesulfobacteriota</taxon>
        <taxon>Desulfobulbia</taxon>
        <taxon>Desulfobulbales</taxon>
        <taxon>Desulfobulbaceae</taxon>
        <taxon>Desulfobulbus</taxon>
    </lineage>
</organism>
<evidence type="ECO:0000313" key="2">
    <source>
        <dbReference type="Proteomes" id="UP000596092"/>
    </source>
</evidence>
<gene>
    <name evidence="1" type="ORF">HP555_09670</name>
</gene>
<dbReference type="Proteomes" id="UP000596092">
    <property type="component" value="Chromosome"/>
</dbReference>
<protein>
    <recommendedName>
        <fullName evidence="3">DUF2284 domain-containing protein</fullName>
    </recommendedName>
</protein>
<dbReference type="InterPro" id="IPR019271">
    <property type="entry name" value="DUF2284_metal-binding"/>
</dbReference>